<protein>
    <submittedName>
        <fullName evidence="5">Multiple sugar transport system substrate-binding protein</fullName>
    </submittedName>
</protein>
<dbReference type="GO" id="GO:1901982">
    <property type="term" value="F:maltose binding"/>
    <property type="evidence" value="ECO:0007669"/>
    <property type="project" value="TreeGrafter"/>
</dbReference>
<feature type="signal peptide" evidence="4">
    <location>
        <begin position="1"/>
        <end position="26"/>
    </location>
</feature>
<evidence type="ECO:0000313" key="6">
    <source>
        <dbReference type="Proteomes" id="UP000580051"/>
    </source>
</evidence>
<name>A0A6V8NN06_9ACTN</name>
<dbReference type="EMBL" id="BLRV01000083">
    <property type="protein sequence ID" value="GFP21688.1"/>
    <property type="molecule type" value="Genomic_DNA"/>
</dbReference>
<dbReference type="PANTHER" id="PTHR30061">
    <property type="entry name" value="MALTOSE-BINDING PERIPLASMIC PROTEIN"/>
    <property type="match status" value="1"/>
</dbReference>
<keyword evidence="3 4" id="KW-0732">Signal</keyword>
<accession>A0A6V8NN06</accession>
<gene>
    <name evidence="5" type="ORF">HKBW3S06_00915</name>
</gene>
<comment type="similarity">
    <text evidence="1">Belongs to the bacterial solute-binding protein 1 family.</text>
</comment>
<keyword evidence="2" id="KW-0813">Transport</keyword>
<organism evidence="5 6">
    <name type="scientific">Candidatus Hakubella thermalkaliphila</name>
    <dbReference type="NCBI Taxonomy" id="2754717"/>
    <lineage>
        <taxon>Bacteria</taxon>
        <taxon>Bacillati</taxon>
        <taxon>Actinomycetota</taxon>
        <taxon>Actinomycetota incertae sedis</taxon>
        <taxon>Candidatus Hakubellales</taxon>
        <taxon>Candidatus Hakubellaceae</taxon>
        <taxon>Candidatus Hakubella</taxon>
    </lineage>
</organism>
<evidence type="ECO:0000313" key="5">
    <source>
        <dbReference type="EMBL" id="GFP21688.1"/>
    </source>
</evidence>
<sequence>MRRYVGILVVLAMATALVLVSLACQAKPAAEEAPEAAEVAKEPVKITYWHFEPREKAGKDVLIQVIDQFNAQNPDIQVELVMIPKDDFNVKLLTAVAAGAGPDASIIDQPLVATYASQGALLSLESPMHRGAPRRMKIGLFSRENYVSQEERDELKNNEIDYERFNAQNPDIQV</sequence>
<dbReference type="PROSITE" id="PS51257">
    <property type="entry name" value="PROKAR_LIPOPROTEIN"/>
    <property type="match status" value="1"/>
</dbReference>
<evidence type="ECO:0000256" key="2">
    <source>
        <dbReference type="ARBA" id="ARBA00022448"/>
    </source>
</evidence>
<reference evidence="5 6" key="1">
    <citation type="journal article" date="2020" name="Front. Microbiol.">
        <title>Single-cell genomics of novel Actinobacteria with the Wood-Ljungdahl pathway discovered in a serpentinizing system.</title>
        <authorList>
            <person name="Merino N."/>
            <person name="Kawai M."/>
            <person name="Boyd E.S."/>
            <person name="Colman D.R."/>
            <person name="McGlynn S.E."/>
            <person name="Nealson K.H."/>
            <person name="Kurokawa K."/>
            <person name="Hongoh Y."/>
        </authorList>
    </citation>
    <scope>NUCLEOTIDE SEQUENCE [LARGE SCALE GENOMIC DNA]</scope>
    <source>
        <strain evidence="5 6">S06</strain>
    </source>
</reference>
<dbReference type="Proteomes" id="UP000580051">
    <property type="component" value="Unassembled WGS sequence"/>
</dbReference>
<evidence type="ECO:0000256" key="3">
    <source>
        <dbReference type="ARBA" id="ARBA00022729"/>
    </source>
</evidence>
<keyword evidence="5" id="KW-0762">Sugar transport</keyword>
<dbReference type="AlphaFoldDB" id="A0A6V8NN06"/>
<dbReference type="Gene3D" id="3.40.190.10">
    <property type="entry name" value="Periplasmic binding protein-like II"/>
    <property type="match status" value="1"/>
</dbReference>
<dbReference type="PANTHER" id="PTHR30061:SF50">
    <property type="entry name" value="MALTOSE_MALTODEXTRIN-BINDING PERIPLASMIC PROTEIN"/>
    <property type="match status" value="1"/>
</dbReference>
<evidence type="ECO:0000256" key="1">
    <source>
        <dbReference type="ARBA" id="ARBA00008520"/>
    </source>
</evidence>
<dbReference type="Pfam" id="PF01547">
    <property type="entry name" value="SBP_bac_1"/>
    <property type="match status" value="1"/>
</dbReference>
<evidence type="ECO:0000256" key="4">
    <source>
        <dbReference type="SAM" id="SignalP"/>
    </source>
</evidence>
<dbReference type="SUPFAM" id="SSF53850">
    <property type="entry name" value="Periplasmic binding protein-like II"/>
    <property type="match status" value="1"/>
</dbReference>
<feature type="chain" id="PRO_5028106245" evidence="4">
    <location>
        <begin position="27"/>
        <end position="174"/>
    </location>
</feature>
<dbReference type="GO" id="GO:0015768">
    <property type="term" value="P:maltose transport"/>
    <property type="evidence" value="ECO:0007669"/>
    <property type="project" value="TreeGrafter"/>
</dbReference>
<proteinExistence type="inferred from homology"/>
<dbReference type="InterPro" id="IPR006059">
    <property type="entry name" value="SBP"/>
</dbReference>
<dbReference type="GO" id="GO:0042956">
    <property type="term" value="P:maltodextrin transmembrane transport"/>
    <property type="evidence" value="ECO:0007669"/>
    <property type="project" value="TreeGrafter"/>
</dbReference>
<dbReference type="RefSeq" id="WP_176226793.1">
    <property type="nucleotide sequence ID" value="NZ_BLRV01000083.1"/>
</dbReference>
<comment type="caution">
    <text evidence="5">The sequence shown here is derived from an EMBL/GenBank/DDBJ whole genome shotgun (WGS) entry which is preliminary data.</text>
</comment>
<dbReference type="GO" id="GO:0055052">
    <property type="term" value="C:ATP-binding cassette (ABC) transporter complex, substrate-binding subunit-containing"/>
    <property type="evidence" value="ECO:0007669"/>
    <property type="project" value="TreeGrafter"/>
</dbReference>